<dbReference type="GO" id="GO:0022857">
    <property type="term" value="F:transmembrane transporter activity"/>
    <property type="evidence" value="ECO:0007669"/>
    <property type="project" value="InterPro"/>
</dbReference>
<sequence length="462" mass="50254">KKIVFIVGGPIENGSRMADRWRWSRQQVFTMVAMSSVNFSSMICYSILAPFFPSEARRKGVSQTIIGLIFGWYALCVLLVSLLLGKYIVQIGAKFMIISGIFVSAVCTMLFGLLDRTSSGMPFILLCFLVRSVNAVGFAAAVTSSFAILAKVFPNNIATVMGCVEVFTGLGLILGPPLGGWLYQSFGFEIPFIALGCLLFAMVPFNIYESESSFLRLCSCVRILLICFALFTLSSGLGFLDATLALFAVDKFSMSSGSVGLLMMGLSLPYGAASPVFGFFSDKFPHLRRWMMVTGGMITAMGFCLLGPVPVLHVTSHLWLTVLMLVLIGFSLCLTGIPSFAEMLVSAHELGLPENLSTLGLVSGLFSAVWSAGMFFGPVVGGYVAQQVNFQSASGVQGGITFIAALLLGVFYIYEEFQKKRYVLSTTVFLSFSAFLREYSHENVFHTWICEFSTLLCNTSTA</sequence>
<feature type="transmembrane region" description="Helical" evidence="6">
    <location>
        <begin position="396"/>
        <end position="414"/>
    </location>
</feature>
<feature type="transmembrane region" description="Helical" evidence="6">
    <location>
        <begin position="64"/>
        <end position="84"/>
    </location>
</feature>
<dbReference type="Ensembl" id="ENSDCDT00010031980.1">
    <property type="protein sequence ID" value="ENSDCDP00010025859.1"/>
    <property type="gene ID" value="ENSDCDG00010016177.1"/>
</dbReference>
<feature type="domain" description="Major facilitator superfamily (MFS) profile" evidence="7">
    <location>
        <begin position="222"/>
        <end position="462"/>
    </location>
</feature>
<keyword evidence="2" id="KW-0813">Transport</keyword>
<evidence type="ECO:0000313" key="8">
    <source>
        <dbReference type="Ensembl" id="ENSDCDP00010025859.1"/>
    </source>
</evidence>
<keyword evidence="5 6" id="KW-0472">Membrane</keyword>
<name>A0AAY4BYJ0_9TELE</name>
<evidence type="ECO:0000256" key="1">
    <source>
        <dbReference type="ARBA" id="ARBA00004141"/>
    </source>
</evidence>
<dbReference type="PANTHER" id="PTHR23506:SF26">
    <property type="entry name" value="MFS-TYPE TRANSPORTER SLC18B1"/>
    <property type="match status" value="1"/>
</dbReference>
<feature type="transmembrane region" description="Helical" evidence="6">
    <location>
        <begin position="318"/>
        <end position="344"/>
    </location>
</feature>
<dbReference type="Pfam" id="PF07690">
    <property type="entry name" value="MFS_1"/>
    <property type="match status" value="2"/>
</dbReference>
<protein>
    <recommendedName>
        <fullName evidence="7">Major facilitator superfamily (MFS) profile domain-containing protein</fullName>
    </recommendedName>
</protein>
<dbReference type="PROSITE" id="PS50850">
    <property type="entry name" value="MFS"/>
    <property type="match status" value="1"/>
</dbReference>
<organism evidence="8 9">
    <name type="scientific">Denticeps clupeoides</name>
    <name type="common">denticle herring</name>
    <dbReference type="NCBI Taxonomy" id="299321"/>
    <lineage>
        <taxon>Eukaryota</taxon>
        <taxon>Metazoa</taxon>
        <taxon>Chordata</taxon>
        <taxon>Craniata</taxon>
        <taxon>Vertebrata</taxon>
        <taxon>Euteleostomi</taxon>
        <taxon>Actinopterygii</taxon>
        <taxon>Neopterygii</taxon>
        <taxon>Teleostei</taxon>
        <taxon>Clupei</taxon>
        <taxon>Clupeiformes</taxon>
        <taxon>Denticipitoidei</taxon>
        <taxon>Denticipitidae</taxon>
        <taxon>Denticeps</taxon>
    </lineage>
</organism>
<feature type="transmembrane region" description="Helical" evidence="6">
    <location>
        <begin position="190"/>
        <end position="208"/>
    </location>
</feature>
<dbReference type="GO" id="GO:0016020">
    <property type="term" value="C:membrane"/>
    <property type="evidence" value="ECO:0007669"/>
    <property type="project" value="UniProtKB-SubCell"/>
</dbReference>
<feature type="transmembrane region" description="Helical" evidence="6">
    <location>
        <begin position="292"/>
        <end position="312"/>
    </location>
</feature>
<feature type="transmembrane region" description="Helical" evidence="6">
    <location>
        <begin position="157"/>
        <end position="178"/>
    </location>
</feature>
<proteinExistence type="predicted"/>
<feature type="transmembrane region" description="Helical" evidence="6">
    <location>
        <begin position="260"/>
        <end position="280"/>
    </location>
</feature>
<keyword evidence="4 6" id="KW-1133">Transmembrane helix</keyword>
<accession>A0AAY4BYJ0</accession>
<dbReference type="Gene3D" id="1.20.1250.20">
    <property type="entry name" value="MFS general substrate transporter like domains"/>
    <property type="match status" value="2"/>
</dbReference>
<dbReference type="PANTHER" id="PTHR23506">
    <property type="entry name" value="GH10249P"/>
    <property type="match status" value="1"/>
</dbReference>
<feature type="transmembrane region" description="Helical" evidence="6">
    <location>
        <begin position="28"/>
        <end position="52"/>
    </location>
</feature>
<evidence type="ECO:0000256" key="6">
    <source>
        <dbReference type="SAM" id="Phobius"/>
    </source>
</evidence>
<evidence type="ECO:0000256" key="2">
    <source>
        <dbReference type="ARBA" id="ARBA00022448"/>
    </source>
</evidence>
<comment type="subcellular location">
    <subcellularLocation>
        <location evidence="1">Membrane</location>
        <topology evidence="1">Multi-pass membrane protein</topology>
    </subcellularLocation>
</comment>
<feature type="transmembrane region" description="Helical" evidence="6">
    <location>
        <begin position="220"/>
        <end position="240"/>
    </location>
</feature>
<evidence type="ECO:0000256" key="3">
    <source>
        <dbReference type="ARBA" id="ARBA00022692"/>
    </source>
</evidence>
<evidence type="ECO:0000259" key="7">
    <source>
        <dbReference type="PROSITE" id="PS50850"/>
    </source>
</evidence>
<feature type="transmembrane region" description="Helical" evidence="6">
    <location>
        <begin position="356"/>
        <end position="376"/>
    </location>
</feature>
<keyword evidence="9" id="KW-1185">Reference proteome</keyword>
<reference evidence="8" key="1">
    <citation type="submission" date="2025-08" db="UniProtKB">
        <authorList>
            <consortium name="Ensembl"/>
        </authorList>
    </citation>
    <scope>IDENTIFICATION</scope>
</reference>
<dbReference type="InterPro" id="IPR036259">
    <property type="entry name" value="MFS_trans_sf"/>
</dbReference>
<reference evidence="8" key="2">
    <citation type="submission" date="2025-09" db="UniProtKB">
        <authorList>
            <consortium name="Ensembl"/>
        </authorList>
    </citation>
    <scope>IDENTIFICATION</scope>
</reference>
<dbReference type="InterPro" id="IPR020846">
    <property type="entry name" value="MFS_dom"/>
</dbReference>
<dbReference type="Proteomes" id="UP000694580">
    <property type="component" value="Unplaced"/>
</dbReference>
<gene>
    <name evidence="8" type="primary">SLC18B1</name>
</gene>
<keyword evidence="3 6" id="KW-0812">Transmembrane</keyword>
<dbReference type="AlphaFoldDB" id="A0AAY4BYJ0"/>
<evidence type="ECO:0000256" key="5">
    <source>
        <dbReference type="ARBA" id="ARBA00023136"/>
    </source>
</evidence>
<dbReference type="SUPFAM" id="SSF103473">
    <property type="entry name" value="MFS general substrate transporter"/>
    <property type="match status" value="1"/>
</dbReference>
<evidence type="ECO:0000256" key="4">
    <source>
        <dbReference type="ARBA" id="ARBA00022989"/>
    </source>
</evidence>
<feature type="transmembrane region" description="Helical" evidence="6">
    <location>
        <begin position="91"/>
        <end position="111"/>
    </location>
</feature>
<dbReference type="GeneTree" id="ENSGT00940000156674"/>
<dbReference type="InterPro" id="IPR050930">
    <property type="entry name" value="MFS_Vesicular_Transporter"/>
</dbReference>
<dbReference type="InterPro" id="IPR011701">
    <property type="entry name" value="MFS"/>
</dbReference>
<evidence type="ECO:0000313" key="9">
    <source>
        <dbReference type="Proteomes" id="UP000694580"/>
    </source>
</evidence>
<feature type="transmembrane region" description="Helical" evidence="6">
    <location>
        <begin position="123"/>
        <end position="150"/>
    </location>
</feature>